<organism evidence="1 2">
    <name type="scientific">Leptospira wolbachii serovar Codice str. CDC</name>
    <dbReference type="NCBI Taxonomy" id="1218599"/>
    <lineage>
        <taxon>Bacteria</taxon>
        <taxon>Pseudomonadati</taxon>
        <taxon>Spirochaetota</taxon>
        <taxon>Spirochaetia</taxon>
        <taxon>Leptospirales</taxon>
        <taxon>Leptospiraceae</taxon>
        <taxon>Leptospira</taxon>
    </lineage>
</organism>
<dbReference type="STRING" id="1218599.LEP1GSC195_1026"/>
<protein>
    <submittedName>
        <fullName evidence="1">Uncharacterized protein</fullName>
    </submittedName>
</protein>
<accession>R9A729</accession>
<name>R9A729_9LEPT</name>
<comment type="caution">
    <text evidence="1">The sequence shown here is derived from an EMBL/GenBank/DDBJ whole genome shotgun (WGS) entry which is preliminary data.</text>
</comment>
<sequence length="49" mass="5298">MTKDGLADESPDGQGVNQKFRFSSFCLAVRSEEGSGSNFFRGLPLVLTT</sequence>
<evidence type="ECO:0000313" key="2">
    <source>
        <dbReference type="Proteomes" id="UP000013984"/>
    </source>
</evidence>
<keyword evidence="2" id="KW-1185">Reference proteome</keyword>
<gene>
    <name evidence="1" type="ORF">LEP1GSC195_1026</name>
</gene>
<reference evidence="1" key="1">
    <citation type="submission" date="2013-04" db="EMBL/GenBank/DDBJ databases">
        <authorList>
            <person name="Harkins D.M."/>
            <person name="Durkin A.S."/>
            <person name="Brinkac L.M."/>
            <person name="Haft D.H."/>
            <person name="Selengut J.D."/>
            <person name="Sanka R."/>
            <person name="DePew J."/>
            <person name="Purushe J."/>
            <person name="Galloway R.L."/>
            <person name="Vinetz J.M."/>
            <person name="Sutton G.G."/>
            <person name="Nierman W.C."/>
            <person name="Fouts D.E."/>
        </authorList>
    </citation>
    <scope>NUCLEOTIDE SEQUENCE [LARGE SCALE GENOMIC DNA]</scope>
    <source>
        <strain evidence="1">CDC</strain>
    </source>
</reference>
<proteinExistence type="predicted"/>
<dbReference type="Proteomes" id="UP000013984">
    <property type="component" value="Unassembled WGS sequence"/>
</dbReference>
<evidence type="ECO:0000313" key="1">
    <source>
        <dbReference type="EMBL" id="EOQ98001.1"/>
    </source>
</evidence>
<dbReference type="EMBL" id="AOGZ02000008">
    <property type="protein sequence ID" value="EOQ98001.1"/>
    <property type="molecule type" value="Genomic_DNA"/>
</dbReference>
<dbReference type="AlphaFoldDB" id="R9A729"/>